<dbReference type="InterPro" id="IPR005467">
    <property type="entry name" value="His_kinase_dom"/>
</dbReference>
<dbReference type="Pfam" id="PF00672">
    <property type="entry name" value="HAMP"/>
    <property type="match status" value="1"/>
</dbReference>
<evidence type="ECO:0000256" key="12">
    <source>
        <dbReference type="SAM" id="MobiDB-lite"/>
    </source>
</evidence>
<protein>
    <recommendedName>
        <fullName evidence="4">histidine kinase</fullName>
        <ecNumber evidence="4">2.7.13.3</ecNumber>
    </recommendedName>
</protein>
<comment type="catalytic activity">
    <reaction evidence="1">
        <text>ATP + protein L-histidine = ADP + protein N-phospho-L-histidine.</text>
        <dbReference type="EC" id="2.7.13.3"/>
    </reaction>
</comment>
<proteinExistence type="predicted"/>
<keyword evidence="9 13" id="KW-1133">Transmembrane helix</keyword>
<dbReference type="PRINTS" id="PR00344">
    <property type="entry name" value="BCTRLSENSOR"/>
</dbReference>
<sequence>MSSNPQAERLPRRSWSPRGWSLRARLLVGQVLLLVVVVVGIGAATEFALQQFLVHQLDTELVDVQKRSLGEAGGGPSLGPPPGADTTHRPPPPPPDTERGPGPDFLDRRGIQADTVGAMVDGGVTTAAKIDADGTQTALSAEAQRQLAQVSSDGDPVTVDLDGQGSYRVVANSTWSGATVVTGMPLTAVHATLMRVLLILVVVAAIVLVVAITVGIWVIRRALTPLDRVAATAARVADLQLDKGEVVLPVRVPAADADPRTEVGQLGSTVNRMLDHIDGALSARHASETRVRQFLADASHELRTPLAAIRGYAELAQRKRAEVPGDVANAMSRVDSESRRMTALVEDMLLLARLDSGRGLEHEPVDLTRLTVDAVSDAHIAGPDHRWSLDLPDEPVMITGDAARLHQVLTNLLANARVHTPPGTTVTVSLERDRSGAIWRVADDGPGIPAELQPEVFERFARGDSSRSRRAGSSGLGLAIVAAVVKSHSGEIGLDSAPGHTVFTVRLPGESGAEGSQRAHREDPGDNHLGR</sequence>
<feature type="compositionally biased region" description="Pro residues" evidence="12">
    <location>
        <begin position="78"/>
        <end position="95"/>
    </location>
</feature>
<feature type="compositionally biased region" description="Basic and acidic residues" evidence="12">
    <location>
        <begin position="517"/>
        <end position="531"/>
    </location>
</feature>
<dbReference type="Pfam" id="PF00512">
    <property type="entry name" value="HisKA"/>
    <property type="match status" value="1"/>
</dbReference>
<keyword evidence="11 13" id="KW-0472">Membrane</keyword>
<keyword evidence="7 13" id="KW-0812">Transmembrane</keyword>
<dbReference type="InterPro" id="IPR036097">
    <property type="entry name" value="HisK_dim/P_sf"/>
</dbReference>
<dbReference type="STRING" id="1415166.NONO_c15690"/>
<dbReference type="FunFam" id="1.10.287.130:FF:000001">
    <property type="entry name" value="Two-component sensor histidine kinase"/>
    <property type="match status" value="1"/>
</dbReference>
<dbReference type="CDD" id="cd00082">
    <property type="entry name" value="HisKA"/>
    <property type="match status" value="1"/>
</dbReference>
<dbReference type="InterPro" id="IPR003661">
    <property type="entry name" value="HisK_dim/P_dom"/>
</dbReference>
<feature type="domain" description="Histidine kinase" evidence="14">
    <location>
        <begin position="297"/>
        <end position="511"/>
    </location>
</feature>
<dbReference type="SUPFAM" id="SSF47384">
    <property type="entry name" value="Homodimeric domain of signal transducing histidine kinase"/>
    <property type="match status" value="1"/>
</dbReference>
<evidence type="ECO:0000256" key="10">
    <source>
        <dbReference type="ARBA" id="ARBA00023012"/>
    </source>
</evidence>
<dbReference type="PANTHER" id="PTHR45436">
    <property type="entry name" value="SENSOR HISTIDINE KINASE YKOH"/>
    <property type="match status" value="1"/>
</dbReference>
<dbReference type="Gene3D" id="6.10.340.10">
    <property type="match status" value="1"/>
</dbReference>
<keyword evidence="6" id="KW-0808">Transferase</keyword>
<evidence type="ECO:0000256" key="11">
    <source>
        <dbReference type="ARBA" id="ARBA00023136"/>
    </source>
</evidence>
<dbReference type="KEGG" id="nno:NONO_c15690"/>
<feature type="region of interest" description="Disordered" evidence="12">
    <location>
        <begin position="507"/>
        <end position="531"/>
    </location>
</feature>
<dbReference type="CDD" id="cd00075">
    <property type="entry name" value="HATPase"/>
    <property type="match status" value="1"/>
</dbReference>
<gene>
    <name evidence="16" type="ORF">NONO_c15690</name>
</gene>
<dbReference type="SUPFAM" id="SSF55874">
    <property type="entry name" value="ATPase domain of HSP90 chaperone/DNA topoisomerase II/histidine kinase"/>
    <property type="match status" value="1"/>
</dbReference>
<dbReference type="SMART" id="SM00387">
    <property type="entry name" value="HATPase_c"/>
    <property type="match status" value="1"/>
</dbReference>
<dbReference type="EC" id="2.7.13.3" evidence="4"/>
<keyword evidence="10" id="KW-0902">Two-component regulatory system</keyword>
<dbReference type="OrthoDB" id="9786919at2"/>
<dbReference type="AlphaFoldDB" id="W5TAN1"/>
<evidence type="ECO:0000313" key="17">
    <source>
        <dbReference type="Proteomes" id="UP000019150"/>
    </source>
</evidence>
<dbReference type="GO" id="GO:0000155">
    <property type="term" value="F:phosphorelay sensor kinase activity"/>
    <property type="evidence" value="ECO:0007669"/>
    <property type="project" value="InterPro"/>
</dbReference>
<dbReference type="SMART" id="SM00304">
    <property type="entry name" value="HAMP"/>
    <property type="match status" value="1"/>
</dbReference>
<evidence type="ECO:0000256" key="7">
    <source>
        <dbReference type="ARBA" id="ARBA00022692"/>
    </source>
</evidence>
<feature type="compositionally biased region" description="Basic and acidic residues" evidence="12">
    <location>
        <begin position="96"/>
        <end position="108"/>
    </location>
</feature>
<comment type="subcellular location">
    <subcellularLocation>
        <location evidence="3">Cell membrane</location>
    </subcellularLocation>
</comment>
<feature type="transmembrane region" description="Helical" evidence="13">
    <location>
        <begin position="196"/>
        <end position="219"/>
    </location>
</feature>
<evidence type="ECO:0000256" key="1">
    <source>
        <dbReference type="ARBA" id="ARBA00000085"/>
    </source>
</evidence>
<reference evidence="16 17" key="1">
    <citation type="journal article" date="2014" name="Appl. Environ. Microbiol.">
        <title>Insights into the Microbial Degradation of Rubber and Gutta-Percha by Analysis of the Complete Genome of Nocardia nova SH22a.</title>
        <authorList>
            <person name="Luo Q."/>
            <person name="Hiessl S."/>
            <person name="Poehlein A."/>
            <person name="Daniel R."/>
            <person name="Steinbuchel A."/>
        </authorList>
    </citation>
    <scope>NUCLEOTIDE SEQUENCE [LARGE SCALE GENOMIC DNA]</scope>
    <source>
        <strain evidence="16">SH22a</strain>
    </source>
</reference>
<dbReference type="InterPro" id="IPR004358">
    <property type="entry name" value="Sig_transdc_His_kin-like_C"/>
</dbReference>
<feature type="domain" description="HAMP" evidence="15">
    <location>
        <begin position="220"/>
        <end position="282"/>
    </location>
</feature>
<dbReference type="GO" id="GO:0005886">
    <property type="term" value="C:plasma membrane"/>
    <property type="evidence" value="ECO:0007669"/>
    <property type="project" value="UniProtKB-SubCell"/>
</dbReference>
<keyword evidence="8 16" id="KW-0418">Kinase</keyword>
<dbReference type="PANTHER" id="PTHR45436:SF5">
    <property type="entry name" value="SENSOR HISTIDINE KINASE TRCS"/>
    <property type="match status" value="1"/>
</dbReference>
<dbReference type="eggNOG" id="COG2205">
    <property type="taxonomic scope" value="Bacteria"/>
</dbReference>
<dbReference type="InterPro" id="IPR050428">
    <property type="entry name" value="TCS_sensor_his_kinase"/>
</dbReference>
<evidence type="ECO:0000313" key="16">
    <source>
        <dbReference type="EMBL" id="AHH16370.1"/>
    </source>
</evidence>
<accession>W5TAN1</accession>
<organism evidence="16 17">
    <name type="scientific">Nocardia nova SH22a</name>
    <dbReference type="NCBI Taxonomy" id="1415166"/>
    <lineage>
        <taxon>Bacteria</taxon>
        <taxon>Bacillati</taxon>
        <taxon>Actinomycetota</taxon>
        <taxon>Actinomycetes</taxon>
        <taxon>Mycobacteriales</taxon>
        <taxon>Nocardiaceae</taxon>
        <taxon>Nocardia</taxon>
    </lineage>
</organism>
<evidence type="ECO:0000256" key="8">
    <source>
        <dbReference type="ARBA" id="ARBA00022777"/>
    </source>
</evidence>
<dbReference type="FunFam" id="3.30.565.10:FF:000006">
    <property type="entry name" value="Sensor histidine kinase WalK"/>
    <property type="match status" value="1"/>
</dbReference>
<dbReference type="InterPro" id="IPR003660">
    <property type="entry name" value="HAMP_dom"/>
</dbReference>
<evidence type="ECO:0000256" key="3">
    <source>
        <dbReference type="ARBA" id="ARBA00004236"/>
    </source>
</evidence>
<dbReference type="HOGENOM" id="CLU_000445_89_6_11"/>
<dbReference type="EMBL" id="CP006850">
    <property type="protein sequence ID" value="AHH16370.1"/>
    <property type="molecule type" value="Genomic_DNA"/>
</dbReference>
<dbReference type="InterPro" id="IPR036890">
    <property type="entry name" value="HATPase_C_sf"/>
</dbReference>
<feature type="region of interest" description="Disordered" evidence="12">
    <location>
        <begin position="69"/>
        <end position="108"/>
    </location>
</feature>
<keyword evidence="17" id="KW-1185">Reference proteome</keyword>
<dbReference type="Gene3D" id="1.10.287.130">
    <property type="match status" value="1"/>
</dbReference>
<name>W5TAN1_9NOCA</name>
<evidence type="ECO:0000256" key="9">
    <source>
        <dbReference type="ARBA" id="ARBA00022989"/>
    </source>
</evidence>
<dbReference type="SMART" id="SM00388">
    <property type="entry name" value="HisKA"/>
    <property type="match status" value="1"/>
</dbReference>
<evidence type="ECO:0000256" key="4">
    <source>
        <dbReference type="ARBA" id="ARBA00012438"/>
    </source>
</evidence>
<dbReference type="GO" id="GO:0005509">
    <property type="term" value="F:calcium ion binding"/>
    <property type="evidence" value="ECO:0007669"/>
    <property type="project" value="UniProtKB-ARBA"/>
</dbReference>
<evidence type="ECO:0000256" key="5">
    <source>
        <dbReference type="ARBA" id="ARBA00022553"/>
    </source>
</evidence>
<evidence type="ECO:0000256" key="6">
    <source>
        <dbReference type="ARBA" id="ARBA00022679"/>
    </source>
</evidence>
<dbReference type="PROSITE" id="PS50885">
    <property type="entry name" value="HAMP"/>
    <property type="match status" value="1"/>
</dbReference>
<dbReference type="PATRIC" id="fig|1415166.3.peg.1595"/>
<keyword evidence="5" id="KW-0597">Phosphoprotein</keyword>
<dbReference type="RefSeq" id="WP_025347883.1">
    <property type="nucleotide sequence ID" value="NZ_CP006850.1"/>
</dbReference>
<evidence type="ECO:0000259" key="15">
    <source>
        <dbReference type="PROSITE" id="PS50885"/>
    </source>
</evidence>
<dbReference type="Gene3D" id="3.30.565.10">
    <property type="entry name" value="Histidine kinase-like ATPase, C-terminal domain"/>
    <property type="match status" value="1"/>
</dbReference>
<dbReference type="Proteomes" id="UP000019150">
    <property type="component" value="Chromosome"/>
</dbReference>
<evidence type="ECO:0000256" key="13">
    <source>
        <dbReference type="SAM" id="Phobius"/>
    </source>
</evidence>
<dbReference type="PROSITE" id="PS50109">
    <property type="entry name" value="HIS_KIN"/>
    <property type="match status" value="1"/>
</dbReference>
<comment type="cofactor">
    <cofactor evidence="2">
        <name>a divalent metal cation</name>
        <dbReference type="ChEBI" id="CHEBI:60240"/>
    </cofactor>
</comment>
<dbReference type="InterPro" id="IPR003594">
    <property type="entry name" value="HATPase_dom"/>
</dbReference>
<evidence type="ECO:0000256" key="2">
    <source>
        <dbReference type="ARBA" id="ARBA00001968"/>
    </source>
</evidence>
<evidence type="ECO:0000259" key="14">
    <source>
        <dbReference type="PROSITE" id="PS50109"/>
    </source>
</evidence>
<dbReference type="Pfam" id="PF02518">
    <property type="entry name" value="HATPase_c"/>
    <property type="match status" value="1"/>
</dbReference>